<dbReference type="CDD" id="cd12915">
    <property type="entry name" value="PDC2_DGC_like"/>
    <property type="match status" value="1"/>
</dbReference>
<dbReference type="Pfam" id="PF00990">
    <property type="entry name" value="GGDEF"/>
    <property type="match status" value="1"/>
</dbReference>
<dbReference type="GO" id="GO:0005886">
    <property type="term" value="C:plasma membrane"/>
    <property type="evidence" value="ECO:0007669"/>
    <property type="project" value="TreeGrafter"/>
</dbReference>
<dbReference type="GO" id="GO:0043709">
    <property type="term" value="P:cell adhesion involved in single-species biofilm formation"/>
    <property type="evidence" value="ECO:0007669"/>
    <property type="project" value="TreeGrafter"/>
</dbReference>
<dbReference type="GO" id="GO:1902201">
    <property type="term" value="P:negative regulation of bacterial-type flagellum-dependent cell motility"/>
    <property type="evidence" value="ECO:0007669"/>
    <property type="project" value="TreeGrafter"/>
</dbReference>
<evidence type="ECO:0000259" key="4">
    <source>
        <dbReference type="PROSITE" id="PS50887"/>
    </source>
</evidence>
<comment type="catalytic activity">
    <reaction evidence="2">
        <text>2 GTP = 3',3'-c-di-GMP + 2 diphosphate</text>
        <dbReference type="Rhea" id="RHEA:24898"/>
        <dbReference type="ChEBI" id="CHEBI:33019"/>
        <dbReference type="ChEBI" id="CHEBI:37565"/>
        <dbReference type="ChEBI" id="CHEBI:58805"/>
        <dbReference type="EC" id="2.7.7.65"/>
    </reaction>
</comment>
<evidence type="ECO:0000256" key="2">
    <source>
        <dbReference type="ARBA" id="ARBA00034247"/>
    </source>
</evidence>
<evidence type="ECO:0000313" key="6">
    <source>
        <dbReference type="Proteomes" id="UP000325684"/>
    </source>
</evidence>
<dbReference type="OrthoDB" id="9812260at2"/>
<keyword evidence="3" id="KW-0472">Membrane</keyword>
<dbReference type="SUPFAM" id="SSF55073">
    <property type="entry name" value="Nucleotide cyclase"/>
    <property type="match status" value="1"/>
</dbReference>
<feature type="domain" description="GGDEF" evidence="4">
    <location>
        <begin position="359"/>
        <end position="499"/>
    </location>
</feature>
<dbReference type="Gene3D" id="3.30.450.20">
    <property type="entry name" value="PAS domain"/>
    <property type="match status" value="2"/>
</dbReference>
<dbReference type="CDD" id="cd01949">
    <property type="entry name" value="GGDEF"/>
    <property type="match status" value="1"/>
</dbReference>
<dbReference type="PANTHER" id="PTHR45138:SF9">
    <property type="entry name" value="DIGUANYLATE CYCLASE DGCM-RELATED"/>
    <property type="match status" value="1"/>
</dbReference>
<evidence type="ECO:0000256" key="3">
    <source>
        <dbReference type="SAM" id="Phobius"/>
    </source>
</evidence>
<dbReference type="Gene3D" id="3.30.70.270">
    <property type="match status" value="1"/>
</dbReference>
<dbReference type="SMART" id="SM00267">
    <property type="entry name" value="GGDEF"/>
    <property type="match status" value="1"/>
</dbReference>
<dbReference type="NCBIfam" id="TIGR00254">
    <property type="entry name" value="GGDEF"/>
    <property type="match status" value="1"/>
</dbReference>
<keyword evidence="3" id="KW-1133">Transmembrane helix</keyword>
<feature type="transmembrane region" description="Helical" evidence="3">
    <location>
        <begin position="12"/>
        <end position="30"/>
    </location>
</feature>
<name>A0A5N3P793_9HYPH</name>
<dbReference type="InterPro" id="IPR050469">
    <property type="entry name" value="Diguanylate_Cyclase"/>
</dbReference>
<proteinExistence type="predicted"/>
<dbReference type="GO" id="GO:0052621">
    <property type="term" value="F:diguanylate cyclase activity"/>
    <property type="evidence" value="ECO:0007669"/>
    <property type="project" value="UniProtKB-EC"/>
</dbReference>
<dbReference type="InterPro" id="IPR000160">
    <property type="entry name" value="GGDEF_dom"/>
</dbReference>
<evidence type="ECO:0000313" key="5">
    <source>
        <dbReference type="EMBL" id="KAB0265608.1"/>
    </source>
</evidence>
<dbReference type="Proteomes" id="UP000325684">
    <property type="component" value="Unassembled WGS sequence"/>
</dbReference>
<dbReference type="InterPro" id="IPR029787">
    <property type="entry name" value="Nucleotide_cyclase"/>
</dbReference>
<protein>
    <recommendedName>
        <fullName evidence="1">diguanylate cyclase</fullName>
        <ecNumber evidence="1">2.7.7.65</ecNumber>
    </recommendedName>
</protein>
<dbReference type="PANTHER" id="PTHR45138">
    <property type="entry name" value="REGULATORY COMPONENTS OF SENSORY TRANSDUCTION SYSTEM"/>
    <property type="match status" value="1"/>
</dbReference>
<reference evidence="5 6" key="1">
    <citation type="journal article" date="2019" name="Microorganisms">
        <title>Genome Insights into the Novel Species Microvirga brassicacearum, a Rapeseed Endophyte with Biotechnological Potential.</title>
        <authorList>
            <person name="Jimenez-Gomez A."/>
            <person name="Saati-Santamaria Z."/>
            <person name="Igual J.M."/>
            <person name="Rivas R."/>
            <person name="Mateos P.F."/>
            <person name="Garcia-Fraile P."/>
        </authorList>
    </citation>
    <scope>NUCLEOTIDE SEQUENCE [LARGE SCALE GENOMIC DNA]</scope>
    <source>
        <strain evidence="5 6">CDVBN77</strain>
    </source>
</reference>
<sequence length="500" mass="54574">MIPARTIATVSSATWLKSFVVVVCLVIISLEGWRDWSERRGELARVESTMATLARSLAQHAEDTFELADAVLVDLVDRATASEMTPARAVRLRDFLTERIKTLPRLKALAIYGRDGELRTSSLEVEPKDVNAAGQDFFEHHRNSKSHRWYFGPFIRDPLDGGWVLTLSRRFDEPGEEFGGVVVASIESRYFSDYYARFDVGKQGSLVLFTSGGILVARYPVKESAIGGNGSADPLFTRHLPQAPAGSYSYRSAVDGVERLSGYRRGDHFPVVVLAAAGREESLASWYQDFVYRIIAVTVLVATVASLGWGLARQLRRRDRAEAELSILAATDGLTGLANRRTFDSHLESEWLRAAREDTPLSLLLIDIDCFKAFNDAYGHQAGDHCLCSVAHVLKNAVRRPGDLVARYGGEEIVVLLPVTSAKGAARVAELIRSGVETLGMPHKHGTSAGVVTISIGTATLFPASEAISTGPKDLVAMADRALYDAKLDGRNRVAVAKAA</sequence>
<gene>
    <name evidence="5" type="ORF">FEZ63_17665</name>
</gene>
<dbReference type="PROSITE" id="PS50887">
    <property type="entry name" value="GGDEF"/>
    <property type="match status" value="1"/>
</dbReference>
<keyword evidence="3" id="KW-0812">Transmembrane</keyword>
<dbReference type="AlphaFoldDB" id="A0A5N3P793"/>
<dbReference type="Pfam" id="PF22588">
    <property type="entry name" value="dCache_1_like"/>
    <property type="match status" value="1"/>
</dbReference>
<dbReference type="EMBL" id="VCMV01000032">
    <property type="protein sequence ID" value="KAB0265608.1"/>
    <property type="molecule type" value="Genomic_DNA"/>
</dbReference>
<dbReference type="InterPro" id="IPR054327">
    <property type="entry name" value="His-kinase-like_sensor"/>
</dbReference>
<dbReference type="EC" id="2.7.7.65" evidence="1"/>
<dbReference type="InterPro" id="IPR043128">
    <property type="entry name" value="Rev_trsase/Diguanyl_cyclase"/>
</dbReference>
<dbReference type="RefSeq" id="WP_150946925.1">
    <property type="nucleotide sequence ID" value="NZ_VCMV01000032.1"/>
</dbReference>
<evidence type="ECO:0000256" key="1">
    <source>
        <dbReference type="ARBA" id="ARBA00012528"/>
    </source>
</evidence>
<feature type="transmembrane region" description="Helical" evidence="3">
    <location>
        <begin position="290"/>
        <end position="312"/>
    </location>
</feature>
<dbReference type="FunFam" id="3.30.70.270:FF:000001">
    <property type="entry name" value="Diguanylate cyclase domain protein"/>
    <property type="match status" value="1"/>
</dbReference>
<organism evidence="5 6">
    <name type="scientific">Microvirga brassicacearum</name>
    <dbReference type="NCBI Taxonomy" id="2580413"/>
    <lineage>
        <taxon>Bacteria</taxon>
        <taxon>Pseudomonadati</taxon>
        <taxon>Pseudomonadota</taxon>
        <taxon>Alphaproteobacteria</taxon>
        <taxon>Hyphomicrobiales</taxon>
        <taxon>Methylobacteriaceae</taxon>
        <taxon>Microvirga</taxon>
    </lineage>
</organism>
<accession>A0A5N3P793</accession>
<keyword evidence="6" id="KW-1185">Reference proteome</keyword>
<comment type="caution">
    <text evidence="5">The sequence shown here is derived from an EMBL/GenBank/DDBJ whole genome shotgun (WGS) entry which is preliminary data.</text>
</comment>
<dbReference type="CDD" id="cd12914">
    <property type="entry name" value="PDC1_DGC_like"/>
    <property type="match status" value="1"/>
</dbReference>